<dbReference type="NCBIfam" id="NF005298">
    <property type="entry name" value="PRK06826.1"/>
    <property type="match status" value="1"/>
</dbReference>
<evidence type="ECO:0000256" key="2">
    <source>
        <dbReference type="ARBA" id="ARBA00019114"/>
    </source>
</evidence>
<dbReference type="SUPFAM" id="SSF50249">
    <property type="entry name" value="Nucleic acid-binding proteins"/>
    <property type="match status" value="1"/>
</dbReference>
<dbReference type="Pfam" id="PF07733">
    <property type="entry name" value="DNA_pol3_alpha"/>
    <property type="match status" value="1"/>
</dbReference>
<dbReference type="Pfam" id="PF14579">
    <property type="entry name" value="HHH_6"/>
    <property type="match status" value="1"/>
</dbReference>
<dbReference type="SUPFAM" id="SSF89550">
    <property type="entry name" value="PHP domain-like"/>
    <property type="match status" value="1"/>
</dbReference>
<dbReference type="EMBL" id="CP002959">
    <property type="protein sequence ID" value="AFM12213.1"/>
    <property type="molecule type" value="Genomic_DNA"/>
</dbReference>
<dbReference type="PANTHER" id="PTHR32294">
    <property type="entry name" value="DNA POLYMERASE III SUBUNIT ALPHA"/>
    <property type="match status" value="1"/>
</dbReference>
<keyword evidence="5" id="KW-0235">DNA replication</keyword>
<dbReference type="PANTHER" id="PTHR32294:SF0">
    <property type="entry name" value="DNA POLYMERASE III SUBUNIT ALPHA"/>
    <property type="match status" value="1"/>
</dbReference>
<evidence type="ECO:0000313" key="9">
    <source>
        <dbReference type="EMBL" id="AFM12213.1"/>
    </source>
</evidence>
<comment type="catalytic activity">
    <reaction evidence="7">
        <text>DNA(n) + a 2'-deoxyribonucleoside 5'-triphosphate = DNA(n+1) + diphosphate</text>
        <dbReference type="Rhea" id="RHEA:22508"/>
        <dbReference type="Rhea" id="RHEA-COMP:17339"/>
        <dbReference type="Rhea" id="RHEA-COMP:17340"/>
        <dbReference type="ChEBI" id="CHEBI:33019"/>
        <dbReference type="ChEBI" id="CHEBI:61560"/>
        <dbReference type="ChEBI" id="CHEBI:173112"/>
        <dbReference type="EC" id="2.7.7.7"/>
    </reaction>
</comment>
<dbReference type="GO" id="GO:0006260">
    <property type="term" value="P:DNA replication"/>
    <property type="evidence" value="ECO:0007669"/>
    <property type="project" value="UniProtKB-KW"/>
</dbReference>
<evidence type="ECO:0000313" key="10">
    <source>
        <dbReference type="Proteomes" id="UP000006048"/>
    </source>
</evidence>
<dbReference type="KEGG" id="tpx:Turpa_1565"/>
<dbReference type="RefSeq" id="WP_014802724.1">
    <property type="nucleotide sequence ID" value="NC_018020.1"/>
</dbReference>
<evidence type="ECO:0000256" key="6">
    <source>
        <dbReference type="ARBA" id="ARBA00022932"/>
    </source>
</evidence>
<dbReference type="Pfam" id="PF02811">
    <property type="entry name" value="PHP"/>
    <property type="match status" value="1"/>
</dbReference>
<evidence type="ECO:0000256" key="1">
    <source>
        <dbReference type="ARBA" id="ARBA00012417"/>
    </source>
</evidence>
<dbReference type="InterPro" id="IPR040982">
    <property type="entry name" value="DNA_pol3_finger"/>
</dbReference>
<dbReference type="PATRIC" id="fig|869212.3.peg.1560"/>
<evidence type="ECO:0000256" key="7">
    <source>
        <dbReference type="ARBA" id="ARBA00049244"/>
    </source>
</evidence>
<sequence length="1167" mass="130243">MAENDFAHLHLHSTYSLLDGAIRPTDLVKKVKELGMKSVAVTDHGNMFGAIEFYEAAKKEGVKPIIGYEAYVAPGSRFEKRNQEDLVDGRAYHLILLAKNKAGYKNLTKLASKAYTEGLYYKPRIDYELLAQHSEGLVGLTACLAGEVNRLIYRQQMDKAKELSGRLNEIFGQGNFFLEIQNHGIPEQIEVARGAADISRALNIPLVLTNDSHFLTRNDQKAQEVMLRIQMNKKITDPLEFGFNDEFYVKSPAEMALLYPELPQAFTNTLEIAEMCNFDFEFGAPLLPDFKIPPGMSLGDFLVAETIAGLSRRFDGNVSAKHRERLQYELDVIKNMGFEGYFLIVADFINYAKRNGIPVGPGRGSAVGSLVAYSLGITDLDPLKYDLLFERFLNPSRKEMPDIDVDFCRDRREEVIRYVVDKYGEDHVSQIITFGTLSAKAVIKDVARVLGIDYQIINALSKNLPDTPGISLKDAVAATPEIKKYFDQGDKERQLYAIAQTLEGMPRNSGKHAAGVVIAPQPLDEIVPLAKDSKTDSIVTQYDMTLLPKVGLVKMDFLGLKNLTVIQTCVKEIERRHGVVLDMSRLPLDDTKTYQLLTQGKTRGIFQVESTGITKLLMQAKPKAFEDIVAIIALYRPGPLESGMTESYVKRKNGEMKLEYPHISLEPILRDTYGTFVYQEQIMLASQIIGGFTLAEADTLRKAMGKKNAEEMAKMKAKFVTGAKEKSFQEKWSTELFDNMAEFAKYGFNKSHSAAYGLITYQTAYLKTNYTIEFLKASMDADIGDTDKIIGYINHAKELGIEVLPPDVNESDVYFTILDDKRLRFGLLGIKGLGEAPAKAIVEARAALGGRFKTLADFAESLDTKTLNRRLLDALAFSGATDSLGYNRAAIVLSADEILKFASSAQLDKSSGQVSLFGGTEEEAARLQIQNTAEFSDEEKLLKEKQTLGLYLTSHPLDRFDEMASHMRLTKIADLDDGSSKDRRVSVLGVVDSLRTVTSKRGAFYLLKITDKTGQIEVRIFQNMFEQVKPFINENSCAIFDIRVQAFREEEVTTMNYSLAGVVPETKFSERVDKSLHLYLNVKTAADLEAMIGKVKTTLRKYSGNNPVYLYWREVEGGPLQSIKAHSSFCVKYDKALLKDVSQLLGEEKYALFKVGGVMEAAKAGVS</sequence>
<dbReference type="SMART" id="SM00481">
    <property type="entry name" value="POLIIIAc"/>
    <property type="match status" value="1"/>
</dbReference>
<feature type="domain" description="Polymerase/histidinol phosphatase N-terminal" evidence="8">
    <location>
        <begin position="7"/>
        <end position="74"/>
    </location>
</feature>
<reference evidence="9 10" key="1">
    <citation type="submission" date="2012-06" db="EMBL/GenBank/DDBJ databases">
        <title>The complete chromosome of genome of Turneriella parva DSM 21527.</title>
        <authorList>
            <consortium name="US DOE Joint Genome Institute (JGI-PGF)"/>
            <person name="Lucas S."/>
            <person name="Han J."/>
            <person name="Lapidus A."/>
            <person name="Bruce D."/>
            <person name="Goodwin L."/>
            <person name="Pitluck S."/>
            <person name="Peters L."/>
            <person name="Kyrpides N."/>
            <person name="Mavromatis K."/>
            <person name="Ivanova N."/>
            <person name="Mikhailova N."/>
            <person name="Chertkov O."/>
            <person name="Detter J.C."/>
            <person name="Tapia R."/>
            <person name="Han C."/>
            <person name="Land M."/>
            <person name="Hauser L."/>
            <person name="Markowitz V."/>
            <person name="Cheng J.-F."/>
            <person name="Hugenholtz P."/>
            <person name="Woyke T."/>
            <person name="Wu D."/>
            <person name="Gronow S."/>
            <person name="Wellnitz S."/>
            <person name="Brambilla E."/>
            <person name="Klenk H.-P."/>
            <person name="Eisen J.A."/>
        </authorList>
    </citation>
    <scope>NUCLEOTIDE SEQUENCE [LARGE SCALE GENOMIC DNA]</scope>
    <source>
        <strain evidence="10">ATCC BAA-1111 / DSM 21527 / NCTC 11395 / H</strain>
    </source>
</reference>
<evidence type="ECO:0000259" key="8">
    <source>
        <dbReference type="SMART" id="SM00481"/>
    </source>
</evidence>
<dbReference type="InterPro" id="IPR011708">
    <property type="entry name" value="DNA_pol3_alpha_NTPase_dom"/>
</dbReference>
<accession>I4B4K6</accession>
<dbReference type="Proteomes" id="UP000006048">
    <property type="component" value="Chromosome"/>
</dbReference>
<dbReference type="STRING" id="869212.Turpa_1565"/>
<organism evidence="9 10">
    <name type="scientific">Turneriella parva (strain ATCC BAA-1111 / DSM 21527 / NCTC 11395 / H)</name>
    <name type="common">Leptospira parva</name>
    <dbReference type="NCBI Taxonomy" id="869212"/>
    <lineage>
        <taxon>Bacteria</taxon>
        <taxon>Pseudomonadati</taxon>
        <taxon>Spirochaetota</taxon>
        <taxon>Spirochaetia</taxon>
        <taxon>Leptospirales</taxon>
        <taxon>Leptospiraceae</taxon>
        <taxon>Turneriella</taxon>
    </lineage>
</organism>
<keyword evidence="10" id="KW-1185">Reference proteome</keyword>
<gene>
    <name evidence="9" type="ordered locus">Turpa_1565</name>
</gene>
<evidence type="ECO:0000256" key="3">
    <source>
        <dbReference type="ARBA" id="ARBA00022679"/>
    </source>
</evidence>
<dbReference type="CDD" id="cd04485">
    <property type="entry name" value="DnaE_OBF"/>
    <property type="match status" value="1"/>
</dbReference>
<dbReference type="InterPro" id="IPR003141">
    <property type="entry name" value="Pol/His_phosphatase_N"/>
</dbReference>
<evidence type="ECO:0000256" key="4">
    <source>
        <dbReference type="ARBA" id="ARBA00022695"/>
    </source>
</evidence>
<dbReference type="Gene3D" id="1.10.150.870">
    <property type="match status" value="1"/>
</dbReference>
<keyword evidence="3 9" id="KW-0808">Transferase</keyword>
<dbReference type="NCBIfam" id="NF004226">
    <property type="entry name" value="PRK05673.1"/>
    <property type="match status" value="1"/>
</dbReference>
<dbReference type="Gene3D" id="1.10.10.1600">
    <property type="entry name" value="Bacterial DNA polymerase III alpha subunit, thumb domain"/>
    <property type="match status" value="1"/>
</dbReference>
<dbReference type="CDD" id="cd12113">
    <property type="entry name" value="PHP_PolIIIA_DnaE3"/>
    <property type="match status" value="1"/>
</dbReference>
<keyword evidence="6" id="KW-0239">DNA-directed DNA polymerase</keyword>
<dbReference type="InterPro" id="IPR004013">
    <property type="entry name" value="PHP_dom"/>
</dbReference>
<evidence type="ECO:0000256" key="5">
    <source>
        <dbReference type="ARBA" id="ARBA00022705"/>
    </source>
</evidence>
<name>I4B4K6_TURPD</name>
<dbReference type="HOGENOM" id="CLU_001600_0_0_12"/>
<dbReference type="InterPro" id="IPR016195">
    <property type="entry name" value="Pol/histidinol_Pase-like"/>
</dbReference>
<dbReference type="GO" id="GO:0008408">
    <property type="term" value="F:3'-5' exonuclease activity"/>
    <property type="evidence" value="ECO:0007669"/>
    <property type="project" value="InterPro"/>
</dbReference>
<dbReference type="AlphaFoldDB" id="I4B4K6"/>
<dbReference type="NCBIfam" id="TIGR00594">
    <property type="entry name" value="polc"/>
    <property type="match status" value="1"/>
</dbReference>
<dbReference type="InterPro" id="IPR012340">
    <property type="entry name" value="NA-bd_OB-fold"/>
</dbReference>
<dbReference type="InterPro" id="IPR029460">
    <property type="entry name" value="DNAPol_HHH"/>
</dbReference>
<dbReference type="Gene3D" id="3.20.20.140">
    <property type="entry name" value="Metal-dependent hydrolases"/>
    <property type="match status" value="1"/>
</dbReference>
<keyword evidence="4 9" id="KW-0548">Nucleotidyltransferase</keyword>
<dbReference type="GO" id="GO:0003887">
    <property type="term" value="F:DNA-directed DNA polymerase activity"/>
    <property type="evidence" value="ECO:0007669"/>
    <property type="project" value="UniProtKB-KW"/>
</dbReference>
<dbReference type="InterPro" id="IPR041931">
    <property type="entry name" value="DNA_pol3_alpha_thumb_dom"/>
</dbReference>
<dbReference type="OrthoDB" id="9803237at2"/>
<proteinExistence type="predicted"/>
<dbReference type="Pfam" id="PF17657">
    <property type="entry name" value="DNA_pol3_finger"/>
    <property type="match status" value="1"/>
</dbReference>
<dbReference type="EC" id="2.7.7.7" evidence="1"/>
<dbReference type="InterPro" id="IPR004805">
    <property type="entry name" value="DnaE2/DnaE/PolC"/>
</dbReference>
<protein>
    <recommendedName>
        <fullName evidence="2">DNA polymerase III subunit alpha</fullName>
        <ecNumber evidence="1">2.7.7.7</ecNumber>
    </recommendedName>
</protein>